<dbReference type="Proteomes" id="UP001500729">
    <property type="component" value="Unassembled WGS sequence"/>
</dbReference>
<protein>
    <submittedName>
        <fullName evidence="2">Uncharacterized protein</fullName>
    </submittedName>
</protein>
<sequence length="109" mass="12206">MHVHSTPDGPHKDRIGSDSEPTLHIPSPRPAPDDNVAKLPQISCDQAVWWYDQELQRGDTRRFSGYVNAIGGTEGDRLREELVAVIRDLLEWATCRRGSSENPSEDGKN</sequence>
<comment type="caution">
    <text evidence="2">The sequence shown here is derived from an EMBL/GenBank/DDBJ whole genome shotgun (WGS) entry which is preliminary data.</text>
</comment>
<feature type="region of interest" description="Disordered" evidence="1">
    <location>
        <begin position="1"/>
        <end position="37"/>
    </location>
</feature>
<evidence type="ECO:0000313" key="3">
    <source>
        <dbReference type="Proteomes" id="UP001500729"/>
    </source>
</evidence>
<evidence type="ECO:0000256" key="1">
    <source>
        <dbReference type="SAM" id="MobiDB-lite"/>
    </source>
</evidence>
<proteinExistence type="predicted"/>
<organism evidence="2 3">
    <name type="scientific">Saccharopolyspora erythraea</name>
    <name type="common">Streptomyces erythraeus</name>
    <dbReference type="NCBI Taxonomy" id="1836"/>
    <lineage>
        <taxon>Bacteria</taxon>
        <taxon>Bacillati</taxon>
        <taxon>Actinomycetota</taxon>
        <taxon>Actinomycetes</taxon>
        <taxon>Pseudonocardiales</taxon>
        <taxon>Pseudonocardiaceae</taxon>
        <taxon>Saccharopolyspora</taxon>
    </lineage>
</organism>
<keyword evidence="3" id="KW-1185">Reference proteome</keyword>
<name>A0ABP3MYH9_SACER</name>
<accession>A0ABP3MYH9</accession>
<gene>
    <name evidence="2" type="ORF">GCM10009533_30140</name>
</gene>
<evidence type="ECO:0000313" key="2">
    <source>
        <dbReference type="EMBL" id="GAA0528849.1"/>
    </source>
</evidence>
<dbReference type="RefSeq" id="WP_143538070.1">
    <property type="nucleotide sequence ID" value="NZ_BAAAGS010000017.1"/>
</dbReference>
<reference evidence="3" key="1">
    <citation type="journal article" date="2019" name="Int. J. Syst. Evol. Microbiol.">
        <title>The Global Catalogue of Microorganisms (GCM) 10K type strain sequencing project: providing services to taxonomists for standard genome sequencing and annotation.</title>
        <authorList>
            <consortium name="The Broad Institute Genomics Platform"/>
            <consortium name="The Broad Institute Genome Sequencing Center for Infectious Disease"/>
            <person name="Wu L."/>
            <person name="Ma J."/>
        </authorList>
    </citation>
    <scope>NUCLEOTIDE SEQUENCE [LARGE SCALE GENOMIC DNA]</scope>
    <source>
        <strain evidence="3">JCM 10303</strain>
    </source>
</reference>
<dbReference type="EMBL" id="BAAAGS010000017">
    <property type="protein sequence ID" value="GAA0528849.1"/>
    <property type="molecule type" value="Genomic_DNA"/>
</dbReference>